<gene>
    <name evidence="2" type="ORF">ADH66_16005</name>
</gene>
<proteinExistence type="predicted"/>
<accession>A0ABM6L986</accession>
<keyword evidence="3" id="KW-1185">Reference proteome</keyword>
<dbReference type="InterPro" id="IPR017853">
    <property type="entry name" value="GH"/>
</dbReference>
<dbReference type="Gene3D" id="3.20.20.80">
    <property type="entry name" value="Glycosidases"/>
    <property type="match status" value="1"/>
</dbReference>
<dbReference type="PANTHER" id="PTHR42732:SF1">
    <property type="entry name" value="BETA-MANNOSIDASE"/>
    <property type="match status" value="1"/>
</dbReference>
<protein>
    <recommendedName>
        <fullName evidence="4">Glycoside hydrolase family 2 catalytic domain-containing protein</fullName>
    </recommendedName>
</protein>
<feature type="region of interest" description="Disordered" evidence="1">
    <location>
        <begin position="1"/>
        <end position="25"/>
    </location>
</feature>
<dbReference type="EMBL" id="CP021422">
    <property type="protein sequence ID" value="ASB42024.1"/>
    <property type="molecule type" value="Genomic_DNA"/>
</dbReference>
<name>A0ABM6L986_9FIRM</name>
<reference evidence="3" key="1">
    <citation type="submission" date="2017-05" db="EMBL/GenBank/DDBJ databases">
        <title>Improved OligoMM genomes.</title>
        <authorList>
            <person name="Garzetti D."/>
        </authorList>
    </citation>
    <scope>NUCLEOTIDE SEQUENCE [LARGE SCALE GENOMIC DNA]</scope>
    <source>
        <strain evidence="3">KB18</strain>
    </source>
</reference>
<organism evidence="2 3">
    <name type="scientific">Acutalibacter muris</name>
    <dbReference type="NCBI Taxonomy" id="1796620"/>
    <lineage>
        <taxon>Bacteria</taxon>
        <taxon>Bacillati</taxon>
        <taxon>Bacillota</taxon>
        <taxon>Clostridia</taxon>
        <taxon>Eubacteriales</taxon>
        <taxon>Acutalibacteraceae</taxon>
        <taxon>Acutalibacter</taxon>
    </lineage>
</organism>
<evidence type="ECO:0000313" key="2">
    <source>
        <dbReference type="EMBL" id="ASB42024.1"/>
    </source>
</evidence>
<evidence type="ECO:0000256" key="1">
    <source>
        <dbReference type="SAM" id="MobiDB-lite"/>
    </source>
</evidence>
<dbReference type="PANTHER" id="PTHR42732">
    <property type="entry name" value="BETA-GALACTOSIDASE"/>
    <property type="match status" value="1"/>
</dbReference>
<sequence length="902" mass="101882">MTLPGTLDENNIGGPDTGGNLWNPDSPVGKAAKFGPILTRLTRKHSFEGPARLTRRVRFTPPEGKRVFLEAERARVLTLLVDGQEIPDFVPPSIVTHHIFELTSVWRGEHDITLIYDNSYPGLPRENIVYSSAATDETQTNWNGVLGFLRLRREEPVFMSGLRVYPRGGLLEVRITIESDREWSGVLEVSSLALSASAERQISVKQGRNEIAFTELNIEKSALRWDEYEGNLYELTTTLTGEGLPSQSKTVTFGVRDFGPDVNGRLALNGRTIFLRGEANCGEFPETGHWPMTVEEWTNILETYKSYGVNCMRFHSHTPPEAAFTAADRLGMLMEPELSHWNPTEAFSSRKSWDYYRVELLETLRLLANPPSFVMLTFGNELVADELGHSRMEELLDMAHKEDSTRLFANGSNVHYGWLGCDPKSDFYTSNRFREHYLRGTDANMLGYINHSYPSARENFDRSMDLLRESCDKPVFSFEVGQFEVLPDFRELDDFKGVTDPANLRWIKERVEKAGLLPQWERYVEATGELSRIGYREEIEAAMRTEKMSGISLLGLQDFPGQGTALVGMLNSHLKPKPYSFARPERFREFFTDRLSLALLPKYTYENTETLETEIKIANFGKGEIAGEVYCRLEGRGLLLEAVLPRVSCPAGRLTLAGRLSLPLSEIEEPTRLELTVAIGDIENRYPLWVYPAVKPVCPESVHETAALDEEALAVLEKGGTVYLTPPSTPEALPNSLQAQFTTDFWSVGTFPKQEGGMGQLINTEHPLFRDFPTESHSNWQWWPMASQRAMILPRPIECIVTEMDSYAFLRPMAKLFECRCAGGKVLVSSMALQDLQQYPEARALAGFRRDTVTIPESDLNGKNINEMALIDEEGVLAAIKTFLSKGKDEDVKFTFQFDDEF</sequence>
<dbReference type="SUPFAM" id="SSF51445">
    <property type="entry name" value="(Trans)glycosidases"/>
    <property type="match status" value="1"/>
</dbReference>
<evidence type="ECO:0008006" key="4">
    <source>
        <dbReference type="Google" id="ProtNLM"/>
    </source>
</evidence>
<evidence type="ECO:0000313" key="3">
    <source>
        <dbReference type="Proteomes" id="UP000196710"/>
    </source>
</evidence>
<dbReference type="Proteomes" id="UP000196710">
    <property type="component" value="Chromosome"/>
</dbReference>
<dbReference type="InterPro" id="IPR051913">
    <property type="entry name" value="GH2_Domain-Containing"/>
</dbReference>